<organism evidence="3 4">
    <name type="scientific">Ramalina farinacea</name>
    <dbReference type="NCBI Taxonomy" id="258253"/>
    <lineage>
        <taxon>Eukaryota</taxon>
        <taxon>Fungi</taxon>
        <taxon>Dikarya</taxon>
        <taxon>Ascomycota</taxon>
        <taxon>Pezizomycotina</taxon>
        <taxon>Lecanoromycetes</taxon>
        <taxon>OSLEUM clade</taxon>
        <taxon>Lecanoromycetidae</taxon>
        <taxon>Lecanorales</taxon>
        <taxon>Lecanorineae</taxon>
        <taxon>Ramalinaceae</taxon>
        <taxon>Ramalina</taxon>
    </lineage>
</organism>
<keyword evidence="1" id="KW-0378">Hydrolase</keyword>
<evidence type="ECO:0000256" key="1">
    <source>
        <dbReference type="ARBA" id="ARBA00022801"/>
    </source>
</evidence>
<evidence type="ECO:0000259" key="2">
    <source>
        <dbReference type="Pfam" id="PF00561"/>
    </source>
</evidence>
<proteinExistence type="predicted"/>
<feature type="domain" description="AB hydrolase-1" evidence="2">
    <location>
        <begin position="3"/>
        <end position="254"/>
    </location>
</feature>
<evidence type="ECO:0000313" key="3">
    <source>
        <dbReference type="EMBL" id="MDI1490018.1"/>
    </source>
</evidence>
<accession>A0AA43QP41</accession>
<dbReference type="Gene3D" id="3.40.50.1820">
    <property type="entry name" value="alpha/beta hydrolase"/>
    <property type="match status" value="1"/>
</dbReference>
<dbReference type="SUPFAM" id="SSF53474">
    <property type="entry name" value="alpha/beta-Hydrolases"/>
    <property type="match status" value="1"/>
</dbReference>
<dbReference type="GO" id="GO:0016787">
    <property type="term" value="F:hydrolase activity"/>
    <property type="evidence" value="ECO:0007669"/>
    <property type="project" value="UniProtKB-KW"/>
</dbReference>
<dbReference type="PRINTS" id="PR00111">
    <property type="entry name" value="ABHYDROLASE"/>
</dbReference>
<comment type="caution">
    <text evidence="3">The sequence shown here is derived from an EMBL/GenBank/DDBJ whole genome shotgun (WGS) entry which is preliminary data.</text>
</comment>
<protein>
    <recommendedName>
        <fullName evidence="2">AB hydrolase-1 domain-containing protein</fullName>
    </recommendedName>
</protein>
<dbReference type="InterPro" id="IPR050266">
    <property type="entry name" value="AB_hydrolase_sf"/>
</dbReference>
<dbReference type="InterPro" id="IPR000073">
    <property type="entry name" value="AB_hydrolase_1"/>
</dbReference>
<dbReference type="PANTHER" id="PTHR43798:SF31">
    <property type="entry name" value="AB HYDROLASE SUPERFAMILY PROTEIN YCLE"/>
    <property type="match status" value="1"/>
</dbReference>
<keyword evidence="4" id="KW-1185">Reference proteome</keyword>
<dbReference type="PANTHER" id="PTHR43798">
    <property type="entry name" value="MONOACYLGLYCEROL LIPASE"/>
    <property type="match status" value="1"/>
</dbReference>
<name>A0AA43QP41_9LECA</name>
<dbReference type="EMBL" id="JAPUFD010000011">
    <property type="protein sequence ID" value="MDI1490018.1"/>
    <property type="molecule type" value="Genomic_DNA"/>
</dbReference>
<dbReference type="InterPro" id="IPR029058">
    <property type="entry name" value="AB_hydrolase_fold"/>
</dbReference>
<evidence type="ECO:0000313" key="4">
    <source>
        <dbReference type="Proteomes" id="UP001161017"/>
    </source>
</evidence>
<dbReference type="Proteomes" id="UP001161017">
    <property type="component" value="Unassembled WGS sequence"/>
</dbReference>
<sequence length="276" mass="30252">MAHALVSKGCRIMLFDLWGRGYTDSPLGVKHNPALYAKQIDYAVKSSQLEWSDGFSLIGFSLGGGIAMHYAATHPELLDSVVLLGPAGIVRRLPAGYMKWVFKFPVLDGTAYVRRAVAQCVGATTPLAEGSEVTESEGEGHTVERQKPDMAAIVQWQWNSHEGFLHSFVDTLRHGPVMHQHEDWRAVCRILKMEKAPAYLTGGNNGLYGSKLLIIFGDDDTVVLKSEVVPDMEEMLGKGAEDHLVVRDVPGGHGFPSTEGSKVVEHIAEFWRLPSG</sequence>
<reference evidence="3" key="1">
    <citation type="journal article" date="2023" name="Genome Biol. Evol.">
        <title>First Whole Genome Sequence and Flow Cytometry Genome Size Data for the Lichen-Forming Fungus Ramalina farinacea (Ascomycota).</title>
        <authorList>
            <person name="Llewellyn T."/>
            <person name="Mian S."/>
            <person name="Hill R."/>
            <person name="Leitch I.J."/>
            <person name="Gaya E."/>
        </authorList>
    </citation>
    <scope>NUCLEOTIDE SEQUENCE</scope>
    <source>
        <strain evidence="3">LIQ254RAFAR</strain>
    </source>
</reference>
<dbReference type="Pfam" id="PF00561">
    <property type="entry name" value="Abhydrolase_1"/>
    <property type="match status" value="1"/>
</dbReference>
<dbReference type="GO" id="GO:0016020">
    <property type="term" value="C:membrane"/>
    <property type="evidence" value="ECO:0007669"/>
    <property type="project" value="TreeGrafter"/>
</dbReference>
<gene>
    <name evidence="3" type="ORF">OHK93_001217</name>
</gene>
<dbReference type="AlphaFoldDB" id="A0AA43QP41"/>